<proteinExistence type="predicted"/>
<evidence type="ECO:0000313" key="2">
    <source>
        <dbReference type="Proteomes" id="UP001232148"/>
    </source>
</evidence>
<gene>
    <name evidence="1" type="ORF">LX32DRAFT_656507</name>
</gene>
<accession>A0AAD9H9J7</accession>
<dbReference type="EMBL" id="MU842977">
    <property type="protein sequence ID" value="KAK2024054.1"/>
    <property type="molecule type" value="Genomic_DNA"/>
</dbReference>
<reference evidence="1" key="1">
    <citation type="submission" date="2021-06" db="EMBL/GenBank/DDBJ databases">
        <title>Comparative genomics, transcriptomics and evolutionary studies reveal genomic signatures of adaptation to plant cell wall in hemibiotrophic fungi.</title>
        <authorList>
            <consortium name="DOE Joint Genome Institute"/>
            <person name="Baroncelli R."/>
            <person name="Diaz J.F."/>
            <person name="Benocci T."/>
            <person name="Peng M."/>
            <person name="Battaglia E."/>
            <person name="Haridas S."/>
            <person name="Andreopoulos W."/>
            <person name="Labutti K."/>
            <person name="Pangilinan J."/>
            <person name="Floch G.L."/>
            <person name="Makela M.R."/>
            <person name="Henrissat B."/>
            <person name="Grigoriev I.V."/>
            <person name="Crouch J.A."/>
            <person name="De Vries R.P."/>
            <person name="Sukno S.A."/>
            <person name="Thon M.R."/>
        </authorList>
    </citation>
    <scope>NUCLEOTIDE SEQUENCE</scope>
    <source>
        <strain evidence="1">MAFF235873</strain>
    </source>
</reference>
<organism evidence="1 2">
    <name type="scientific">Colletotrichum zoysiae</name>
    <dbReference type="NCBI Taxonomy" id="1216348"/>
    <lineage>
        <taxon>Eukaryota</taxon>
        <taxon>Fungi</taxon>
        <taxon>Dikarya</taxon>
        <taxon>Ascomycota</taxon>
        <taxon>Pezizomycotina</taxon>
        <taxon>Sordariomycetes</taxon>
        <taxon>Hypocreomycetidae</taxon>
        <taxon>Glomerellales</taxon>
        <taxon>Glomerellaceae</taxon>
        <taxon>Colletotrichum</taxon>
        <taxon>Colletotrichum graminicola species complex</taxon>
    </lineage>
</organism>
<evidence type="ECO:0000313" key="1">
    <source>
        <dbReference type="EMBL" id="KAK2024054.1"/>
    </source>
</evidence>
<comment type="caution">
    <text evidence="1">The sequence shown here is derived from an EMBL/GenBank/DDBJ whole genome shotgun (WGS) entry which is preliminary data.</text>
</comment>
<dbReference type="Proteomes" id="UP001232148">
    <property type="component" value="Unassembled WGS sequence"/>
</dbReference>
<name>A0AAD9H9J7_9PEZI</name>
<dbReference type="AlphaFoldDB" id="A0AAD9H9J7"/>
<keyword evidence="2" id="KW-1185">Reference proteome</keyword>
<sequence>MRARRACFLHAPPLVCITPPAMIAKRLPTLPAGLQRSYASLSALLPLVLKSRYRIFGTIWVWLPCASARGDGMACFRAVGSVIAKSGVQDSQEYFQFSHWICWTPSATEARVAFPDSPWSNSFRRRTETVGRK</sequence>
<protein>
    <submittedName>
        <fullName evidence="1">Uncharacterized protein</fullName>
    </submittedName>
</protein>